<evidence type="ECO:0000256" key="3">
    <source>
        <dbReference type="SAM" id="MobiDB-lite"/>
    </source>
</evidence>
<evidence type="ECO:0000256" key="2">
    <source>
        <dbReference type="ARBA" id="ARBA00034247"/>
    </source>
</evidence>
<accession>A0ABX0LWN8</accession>
<dbReference type="CDD" id="cd00063">
    <property type="entry name" value="FN3"/>
    <property type="match status" value="1"/>
</dbReference>
<evidence type="ECO:0000313" key="5">
    <source>
        <dbReference type="EMBL" id="NHZ38967.1"/>
    </source>
</evidence>
<dbReference type="InterPro" id="IPR003961">
    <property type="entry name" value="FN3_dom"/>
</dbReference>
<dbReference type="PROSITE" id="PS50887">
    <property type="entry name" value="GGDEF"/>
    <property type="match status" value="1"/>
</dbReference>
<feature type="region of interest" description="Disordered" evidence="3">
    <location>
        <begin position="515"/>
        <end position="539"/>
    </location>
</feature>
<dbReference type="CDD" id="cd01949">
    <property type="entry name" value="GGDEF"/>
    <property type="match status" value="1"/>
</dbReference>
<dbReference type="EMBL" id="VVIW01000001">
    <property type="protein sequence ID" value="NHZ38967.1"/>
    <property type="molecule type" value="Genomic_DNA"/>
</dbReference>
<evidence type="ECO:0000256" key="1">
    <source>
        <dbReference type="ARBA" id="ARBA00012528"/>
    </source>
</evidence>
<dbReference type="PANTHER" id="PTHR45138:SF9">
    <property type="entry name" value="DIGUANYLATE CYCLASE DGCM-RELATED"/>
    <property type="match status" value="1"/>
</dbReference>
<comment type="catalytic activity">
    <reaction evidence="2">
        <text>2 GTP = 3',3'-c-di-GMP + 2 diphosphate</text>
        <dbReference type="Rhea" id="RHEA:24898"/>
        <dbReference type="ChEBI" id="CHEBI:33019"/>
        <dbReference type="ChEBI" id="CHEBI:37565"/>
        <dbReference type="ChEBI" id="CHEBI:58805"/>
        <dbReference type="EC" id="2.7.7.65"/>
    </reaction>
</comment>
<organism evidence="5 6">
    <name type="scientific">Massilia aquatica</name>
    <dbReference type="NCBI Taxonomy" id="2609000"/>
    <lineage>
        <taxon>Bacteria</taxon>
        <taxon>Pseudomonadati</taxon>
        <taxon>Pseudomonadota</taxon>
        <taxon>Betaproteobacteria</taxon>
        <taxon>Burkholderiales</taxon>
        <taxon>Oxalobacteraceae</taxon>
        <taxon>Telluria group</taxon>
        <taxon>Massilia</taxon>
    </lineage>
</organism>
<dbReference type="RefSeq" id="WP_167074188.1">
    <property type="nucleotide sequence ID" value="NZ_VVIW01000001.1"/>
</dbReference>
<feature type="domain" description="GGDEF" evidence="4">
    <location>
        <begin position="920"/>
        <end position="1054"/>
    </location>
</feature>
<reference evidence="5 6" key="1">
    <citation type="submission" date="2019-09" db="EMBL/GenBank/DDBJ databases">
        <title>Taxonomy of Antarctic Massilia spp.: description of Massilia rubra sp. nov., Massilia aquatica sp. nov., Massilia mucilaginosa sp. nov., Massilia frigida sp. nov. isolated from streams, lakes and regoliths.</title>
        <authorList>
            <person name="Holochova P."/>
            <person name="Sedlacek I."/>
            <person name="Kralova S."/>
            <person name="Maslanova I."/>
            <person name="Busse H.-J."/>
            <person name="Stankova E."/>
            <person name="Vrbovska V."/>
            <person name="Kovarovic V."/>
            <person name="Bartak M."/>
            <person name="Svec P."/>
            <person name="Pantucek R."/>
        </authorList>
    </citation>
    <scope>NUCLEOTIDE SEQUENCE [LARGE SCALE GENOMIC DNA]</scope>
    <source>
        <strain evidence="5 6">CCM 8693</strain>
    </source>
</reference>
<dbReference type="InterPro" id="IPR029787">
    <property type="entry name" value="Nucleotide_cyclase"/>
</dbReference>
<dbReference type="Gene3D" id="2.60.40.10">
    <property type="entry name" value="Immunoglobulins"/>
    <property type="match status" value="1"/>
</dbReference>
<sequence>MLSVFTAFARHPFAPPRLPQWALLWALLCVLLGAAQAGTSPTSALRFKRLPSFDSSELSILAMLQDRQGFVWIGTHSGGLYRYNGYHAVKYASNANSSGNLPHDRVSDLYQDAAGAIWVATQNGLARFNPETNNFTRFVPPPGPASQRIVKKIIGDGKGGMWLATWGGLQHFDPSSATFTLHLHDAARPGSLASNDLNAIALDAGGGLWAATWPGGLDYLAPGARDFVHFRVDRAEAPDPKLNIVRALHFAPDRTLWIGTETGLVTWRAGQPWSTREQVASPATRINTLYGDRNGTIWAGTLGAGLLRWDQGEDPGSSGSNSKAVHYVHRANDSYSLPSDDIRAVMHDRSGMLWIGSITDGISLVNLNSEGFQRFIPFDVDAHNLRPNNAMRAMEGAPDGRLWLANNAGLSLYDSASGAVLRSYRAETRPDPDNAAAGAPASALSSNIVYSLYQQPDGPLWIGTSAGLNRLDALDAPVRVVSFGSVGSDFINTIAPAAGGALWIGTGQHVLRYDPASGRSTPYPSDPARPGSRSVSSTTSIVEDKRGRVWMGSEWGGGGLDVLDQASGNFRNLRQRGGDARSLSDNNVVALYQDPQGRLWAGTARGVNQIMTDAQGAIHFRRYEGPDSVGPLKILAMRSDRAGQLWLSTANGLLRLDPDSGKAARFSAADGLSEGFSSGAAHAAPDGRLYFGGVKGITGVTPEAVRSVSSPPQVAITDISVFNRSLRDGRALAGLKLDGPVTAPGNLTLAGDGSVFSIEFAALHFTDPARNTYEYRLDGFDRAWVQTDAAHRSATYTNLDPGKYTFSVRAANHQGVRSENAASMTVTILPPWWKTWWFRTILALLALGLLSTAYRARVRDLTRRQKQLQQMVAERTAELEASNAKLAALSSTDGLTGIANRRGFDNALEAEWRRGARNGYPVALTMLDVDHFKSYNDHYGHQAGDQCLRAVAGVIAAHARRPSDLVARYGGEEFALLAPATSVAEAHELASALCLALEKLALPHAKSPYGVVTISIGVVSLMPDESGGPEQLIEQADRAMYRAKTEGRNRALCA</sequence>
<dbReference type="Proteomes" id="UP000819052">
    <property type="component" value="Unassembled WGS sequence"/>
</dbReference>
<dbReference type="SMART" id="SM00267">
    <property type="entry name" value="GGDEF"/>
    <property type="match status" value="1"/>
</dbReference>
<dbReference type="InterPro" id="IPR013783">
    <property type="entry name" value="Ig-like_fold"/>
</dbReference>
<proteinExistence type="predicted"/>
<dbReference type="InterPro" id="IPR000160">
    <property type="entry name" value="GGDEF_dom"/>
</dbReference>
<dbReference type="Pfam" id="PF00990">
    <property type="entry name" value="GGDEF"/>
    <property type="match status" value="1"/>
</dbReference>
<dbReference type="Pfam" id="PF07495">
    <property type="entry name" value="Y_Y_Y"/>
    <property type="match status" value="1"/>
</dbReference>
<name>A0ABX0LWN8_9BURK</name>
<comment type="caution">
    <text evidence="5">The sequence shown here is derived from an EMBL/GenBank/DDBJ whole genome shotgun (WGS) entry which is preliminary data.</text>
</comment>
<dbReference type="InterPro" id="IPR043128">
    <property type="entry name" value="Rev_trsase/Diguanyl_cyclase"/>
</dbReference>
<dbReference type="InterPro" id="IPR015943">
    <property type="entry name" value="WD40/YVTN_repeat-like_dom_sf"/>
</dbReference>
<dbReference type="InterPro" id="IPR050469">
    <property type="entry name" value="Diguanylate_Cyclase"/>
</dbReference>
<dbReference type="NCBIfam" id="TIGR00254">
    <property type="entry name" value="GGDEF"/>
    <property type="match status" value="1"/>
</dbReference>
<dbReference type="Gene3D" id="2.130.10.10">
    <property type="entry name" value="YVTN repeat-like/Quinoprotein amine dehydrogenase"/>
    <property type="match status" value="3"/>
</dbReference>
<dbReference type="Pfam" id="PF07494">
    <property type="entry name" value="Reg_prop"/>
    <property type="match status" value="4"/>
</dbReference>
<gene>
    <name evidence="5" type="ORF">F1609_02120</name>
</gene>
<protein>
    <recommendedName>
        <fullName evidence="1">diguanylate cyclase</fullName>
        <ecNumber evidence="1">2.7.7.65</ecNumber>
    </recommendedName>
</protein>
<dbReference type="Gene3D" id="3.30.70.270">
    <property type="match status" value="1"/>
</dbReference>
<dbReference type="PANTHER" id="PTHR45138">
    <property type="entry name" value="REGULATORY COMPONENTS OF SENSORY TRANSDUCTION SYSTEM"/>
    <property type="match status" value="1"/>
</dbReference>
<dbReference type="InterPro" id="IPR011110">
    <property type="entry name" value="Reg_prop"/>
</dbReference>
<dbReference type="InterPro" id="IPR011123">
    <property type="entry name" value="Y_Y_Y"/>
</dbReference>
<keyword evidence="6" id="KW-1185">Reference proteome</keyword>
<dbReference type="SUPFAM" id="SSF63829">
    <property type="entry name" value="Calcium-dependent phosphotriesterase"/>
    <property type="match status" value="2"/>
</dbReference>
<dbReference type="SUPFAM" id="SSF55073">
    <property type="entry name" value="Nucleotide cyclase"/>
    <property type="match status" value="1"/>
</dbReference>
<evidence type="ECO:0000313" key="6">
    <source>
        <dbReference type="Proteomes" id="UP000819052"/>
    </source>
</evidence>
<evidence type="ECO:0000259" key="4">
    <source>
        <dbReference type="PROSITE" id="PS50887"/>
    </source>
</evidence>
<dbReference type="EC" id="2.7.7.65" evidence="1"/>